<name>A0A4V1M4C4_TREME</name>
<dbReference type="InterPro" id="IPR019531">
    <property type="entry name" value="Pmp4"/>
</dbReference>
<sequence length="205" mass="23504">MFIQGGFHITSDEERSYIPVNEERACQLIPRWPQKIRSVFTATRTHAINLAKFVTLYKTFLLIQRRLNGGKERDLDTFIAGGLGGWWVFGERTAINEQIVLYVMSRTLFSLLPRLYSTHPPAPLNPVAPLSHPLPNLTSPAANPPPIPPAQLPFGVVAALSWAGVMYMFRHRAERIQPGMWSSMKYLYHDSEIWHDLRTLLWHNM</sequence>
<protein>
    <submittedName>
        <fullName evidence="1">Peroxisomal membrane protein 4</fullName>
    </submittedName>
</protein>
<dbReference type="OrthoDB" id="39659at2759"/>
<dbReference type="Pfam" id="PF02466">
    <property type="entry name" value="Tim17"/>
    <property type="match status" value="1"/>
</dbReference>
<reference evidence="1 2" key="1">
    <citation type="submission" date="2016-06" db="EMBL/GenBank/DDBJ databases">
        <title>Evolution of pathogenesis and genome organization in the Tremellales.</title>
        <authorList>
            <person name="Cuomo C."/>
            <person name="Litvintseva A."/>
            <person name="Heitman J."/>
            <person name="Chen Y."/>
            <person name="Sun S."/>
            <person name="Springer D."/>
            <person name="Dromer F."/>
            <person name="Young S."/>
            <person name="Zeng Q."/>
            <person name="Chapman S."/>
            <person name="Gujja S."/>
            <person name="Saif S."/>
            <person name="Birren B."/>
        </authorList>
    </citation>
    <scope>NUCLEOTIDE SEQUENCE [LARGE SCALE GENOMIC DNA]</scope>
    <source>
        <strain evidence="1 2">ATCC 28783</strain>
    </source>
</reference>
<dbReference type="PANTHER" id="PTHR15460">
    <property type="entry name" value="PEROXISOMAL MEMBRANE PROTEIN 4"/>
    <property type="match status" value="1"/>
</dbReference>
<evidence type="ECO:0000313" key="2">
    <source>
        <dbReference type="Proteomes" id="UP000289152"/>
    </source>
</evidence>
<dbReference type="STRING" id="5217.A0A4V1M4C4"/>
<dbReference type="VEuPathDB" id="FungiDB:TREMEDRAFT_70352"/>
<accession>A0A4V1M4C4</accession>
<comment type="caution">
    <text evidence="1">The sequence shown here is derived from an EMBL/GenBank/DDBJ whole genome shotgun (WGS) entry which is preliminary data.</text>
</comment>
<dbReference type="EMBL" id="SDIL01000025">
    <property type="protein sequence ID" value="RXK39877.1"/>
    <property type="molecule type" value="Genomic_DNA"/>
</dbReference>
<dbReference type="InParanoid" id="A0A4V1M4C4"/>
<keyword evidence="2" id="KW-1185">Reference proteome</keyword>
<dbReference type="Proteomes" id="UP000289152">
    <property type="component" value="Unassembled WGS sequence"/>
</dbReference>
<evidence type="ECO:0000313" key="1">
    <source>
        <dbReference type="EMBL" id="RXK39877.1"/>
    </source>
</evidence>
<dbReference type="AlphaFoldDB" id="A0A4V1M4C4"/>
<gene>
    <name evidence="1" type="ORF">M231_02811</name>
</gene>
<organism evidence="1 2">
    <name type="scientific">Tremella mesenterica</name>
    <name type="common">Jelly fungus</name>
    <dbReference type="NCBI Taxonomy" id="5217"/>
    <lineage>
        <taxon>Eukaryota</taxon>
        <taxon>Fungi</taxon>
        <taxon>Dikarya</taxon>
        <taxon>Basidiomycota</taxon>
        <taxon>Agaricomycotina</taxon>
        <taxon>Tremellomycetes</taxon>
        <taxon>Tremellales</taxon>
        <taxon>Tremellaceae</taxon>
        <taxon>Tremella</taxon>
    </lineage>
</organism>
<dbReference type="PANTHER" id="PTHR15460:SF3">
    <property type="entry name" value="PEROXISOMAL MEMBRANE PROTEIN 4"/>
    <property type="match status" value="1"/>
</dbReference>
<proteinExistence type="predicted"/>
<dbReference type="GO" id="GO:0005778">
    <property type="term" value="C:peroxisomal membrane"/>
    <property type="evidence" value="ECO:0007669"/>
    <property type="project" value="TreeGrafter"/>
</dbReference>